<dbReference type="PANTHER" id="PTHR23067">
    <property type="entry name" value="DOUBLE-STRANDED RNA-BINDING ZINC FINGER PROTEIN"/>
    <property type="match status" value="1"/>
</dbReference>
<dbReference type="GO" id="GO:0008270">
    <property type="term" value="F:zinc ion binding"/>
    <property type="evidence" value="ECO:0007669"/>
    <property type="project" value="UniProtKB-KW"/>
</dbReference>
<dbReference type="GO" id="GO:0005634">
    <property type="term" value="C:nucleus"/>
    <property type="evidence" value="ECO:0007669"/>
    <property type="project" value="UniProtKB-SubCell"/>
</dbReference>
<dbReference type="InterPro" id="IPR003604">
    <property type="entry name" value="Matrin/U1-like-C_Znf_C2H2"/>
</dbReference>
<dbReference type="GO" id="GO:0003676">
    <property type="term" value="F:nucleic acid binding"/>
    <property type="evidence" value="ECO:0007669"/>
    <property type="project" value="InterPro"/>
</dbReference>
<proteinExistence type="predicted"/>
<keyword evidence="6" id="KW-0539">Nucleus</keyword>
<evidence type="ECO:0000256" key="1">
    <source>
        <dbReference type="ARBA" id="ARBA00004123"/>
    </source>
</evidence>
<gene>
    <name evidence="8" type="ORF">SPHA_43445</name>
</gene>
<comment type="caution">
    <text evidence="8">The sequence shown here is derived from an EMBL/GenBank/DDBJ whole genome shotgun (WGS) entry which is preliminary data.</text>
</comment>
<dbReference type="InterPro" id="IPR013087">
    <property type="entry name" value="Znf_C2H2_type"/>
</dbReference>
<sequence length="247" mass="27334">MQLVQHRTGKMHVRKMRADIPSEETGGRGGMPFRGKNEDDDDMDPITQAVVNNALGKLPTKRKAQPVTCNACNLTFNSELQAAQHYNGSRHAKKVRLMEAAKQMETEEDPAETDTNGEKLLPSSGDDLGKKLGLFFCGYCNISVNSLQQLDAHKSGSKHRAKMRIYPMAKTVINARLCFIAKCLVLAHWRWVLPTTMSTNTTTTTTTLRAAYLQSTSVVIVILLKKHLDSSIFTVVNFGIFPLSVPG</sequence>
<name>A0A812CX11_ACAPH</name>
<reference evidence="8" key="1">
    <citation type="submission" date="2021-01" db="EMBL/GenBank/DDBJ databases">
        <authorList>
            <person name="Li R."/>
            <person name="Bekaert M."/>
        </authorList>
    </citation>
    <scope>NUCLEOTIDE SEQUENCE</scope>
    <source>
        <strain evidence="8">Farmed</strain>
    </source>
</reference>
<evidence type="ECO:0000256" key="4">
    <source>
        <dbReference type="ARBA" id="ARBA00022771"/>
    </source>
</evidence>
<keyword evidence="4" id="KW-0863">Zinc-finger</keyword>
<evidence type="ECO:0000256" key="3">
    <source>
        <dbReference type="ARBA" id="ARBA00022737"/>
    </source>
</evidence>
<comment type="subcellular location">
    <subcellularLocation>
        <location evidence="1">Nucleus</location>
    </subcellularLocation>
</comment>
<accession>A0A812CX11</accession>
<dbReference type="PANTHER" id="PTHR23067:SF14">
    <property type="entry name" value="C2H2-TYPE DOMAIN-CONTAINING PROTEIN"/>
    <property type="match status" value="1"/>
</dbReference>
<dbReference type="InterPro" id="IPR022755">
    <property type="entry name" value="Znf_C2H2_jaz"/>
</dbReference>
<keyword evidence="2" id="KW-0479">Metal-binding</keyword>
<dbReference type="Pfam" id="PF12171">
    <property type="entry name" value="zf-C2H2_jaz"/>
    <property type="match status" value="1"/>
</dbReference>
<dbReference type="SMART" id="SM00355">
    <property type="entry name" value="ZnF_C2H2"/>
    <property type="match status" value="2"/>
</dbReference>
<keyword evidence="5" id="KW-0862">Zinc</keyword>
<dbReference type="SUPFAM" id="SSF57667">
    <property type="entry name" value="beta-beta-alpha zinc fingers"/>
    <property type="match status" value="2"/>
</dbReference>
<dbReference type="Proteomes" id="UP000597762">
    <property type="component" value="Unassembled WGS sequence"/>
</dbReference>
<dbReference type="OrthoDB" id="6090838at2759"/>
<evidence type="ECO:0000256" key="2">
    <source>
        <dbReference type="ARBA" id="ARBA00022723"/>
    </source>
</evidence>
<protein>
    <recommendedName>
        <fullName evidence="7">C2H2-type domain-containing protein</fullName>
    </recommendedName>
</protein>
<dbReference type="Gene3D" id="3.30.160.60">
    <property type="entry name" value="Classic Zinc Finger"/>
    <property type="match status" value="2"/>
</dbReference>
<feature type="domain" description="C2H2-type" evidence="7">
    <location>
        <begin position="69"/>
        <end position="91"/>
    </location>
</feature>
<feature type="domain" description="C2H2-type" evidence="7">
    <location>
        <begin position="137"/>
        <end position="159"/>
    </location>
</feature>
<dbReference type="InterPro" id="IPR036236">
    <property type="entry name" value="Znf_C2H2_sf"/>
</dbReference>
<dbReference type="InterPro" id="IPR051845">
    <property type="entry name" value="Znf385"/>
</dbReference>
<evidence type="ECO:0000313" key="9">
    <source>
        <dbReference type="Proteomes" id="UP000597762"/>
    </source>
</evidence>
<evidence type="ECO:0000313" key="8">
    <source>
        <dbReference type="EMBL" id="CAE1282406.1"/>
    </source>
</evidence>
<dbReference type="EMBL" id="CAHIKZ030002180">
    <property type="protein sequence ID" value="CAE1282406.1"/>
    <property type="molecule type" value="Genomic_DNA"/>
</dbReference>
<organism evidence="8 9">
    <name type="scientific">Acanthosepion pharaonis</name>
    <name type="common">Pharaoh cuttlefish</name>
    <name type="synonym">Sepia pharaonis</name>
    <dbReference type="NCBI Taxonomy" id="158019"/>
    <lineage>
        <taxon>Eukaryota</taxon>
        <taxon>Metazoa</taxon>
        <taxon>Spiralia</taxon>
        <taxon>Lophotrochozoa</taxon>
        <taxon>Mollusca</taxon>
        <taxon>Cephalopoda</taxon>
        <taxon>Coleoidea</taxon>
        <taxon>Decapodiformes</taxon>
        <taxon>Sepiida</taxon>
        <taxon>Sepiina</taxon>
        <taxon>Sepiidae</taxon>
        <taxon>Acanthosepion</taxon>
    </lineage>
</organism>
<evidence type="ECO:0000256" key="6">
    <source>
        <dbReference type="ARBA" id="ARBA00023242"/>
    </source>
</evidence>
<evidence type="ECO:0000256" key="5">
    <source>
        <dbReference type="ARBA" id="ARBA00022833"/>
    </source>
</evidence>
<evidence type="ECO:0000259" key="7">
    <source>
        <dbReference type="PROSITE" id="PS00028"/>
    </source>
</evidence>
<dbReference type="Pfam" id="PF12874">
    <property type="entry name" value="zf-met"/>
    <property type="match status" value="1"/>
</dbReference>
<dbReference type="AlphaFoldDB" id="A0A812CX11"/>
<dbReference type="SMART" id="SM00451">
    <property type="entry name" value="ZnF_U1"/>
    <property type="match status" value="2"/>
</dbReference>
<dbReference type="PROSITE" id="PS00028">
    <property type="entry name" value="ZINC_FINGER_C2H2_1"/>
    <property type="match status" value="2"/>
</dbReference>
<keyword evidence="9" id="KW-1185">Reference proteome</keyword>
<keyword evidence="3" id="KW-0677">Repeat</keyword>